<sequence length="111" mass="12695">MHHLPPGPPINFGLCWIPIKFSEEQRFPEFVLNMALDAEDCLICRCPQIDSSIVQACVLENKYQLLPSFFSLVEFCFASKVYCINRAIPILPINLRYICRDPGFISSPLCK</sequence>
<evidence type="ECO:0000313" key="1">
    <source>
        <dbReference type="EnsemblPlants" id="AET3Gv20983300.4"/>
    </source>
</evidence>
<keyword evidence="2" id="KW-1185">Reference proteome</keyword>
<name>A0A453GF23_AEGTS</name>
<organism evidence="1 2">
    <name type="scientific">Aegilops tauschii subsp. strangulata</name>
    <name type="common">Goatgrass</name>
    <dbReference type="NCBI Taxonomy" id="200361"/>
    <lineage>
        <taxon>Eukaryota</taxon>
        <taxon>Viridiplantae</taxon>
        <taxon>Streptophyta</taxon>
        <taxon>Embryophyta</taxon>
        <taxon>Tracheophyta</taxon>
        <taxon>Spermatophyta</taxon>
        <taxon>Magnoliopsida</taxon>
        <taxon>Liliopsida</taxon>
        <taxon>Poales</taxon>
        <taxon>Poaceae</taxon>
        <taxon>BOP clade</taxon>
        <taxon>Pooideae</taxon>
        <taxon>Triticodae</taxon>
        <taxon>Triticeae</taxon>
        <taxon>Triticinae</taxon>
        <taxon>Aegilops</taxon>
    </lineage>
</organism>
<dbReference type="Gramene" id="AET3Gv20983300.4">
    <property type="protein sequence ID" value="AET3Gv20983300.4"/>
    <property type="gene ID" value="AET3Gv20983300"/>
</dbReference>
<accession>A0A453GF23</accession>
<dbReference type="Proteomes" id="UP000015105">
    <property type="component" value="Chromosome 3D"/>
</dbReference>
<reference evidence="1" key="4">
    <citation type="submission" date="2019-03" db="UniProtKB">
        <authorList>
            <consortium name="EnsemblPlants"/>
        </authorList>
    </citation>
    <scope>IDENTIFICATION</scope>
</reference>
<protein>
    <submittedName>
        <fullName evidence="1">Uncharacterized protein</fullName>
    </submittedName>
</protein>
<dbReference type="EnsemblPlants" id="AET3Gv20983300.4">
    <property type="protein sequence ID" value="AET3Gv20983300.4"/>
    <property type="gene ID" value="AET3Gv20983300"/>
</dbReference>
<reference evidence="1" key="5">
    <citation type="journal article" date="2021" name="G3 (Bethesda)">
        <title>Aegilops tauschii genome assembly Aet v5.0 features greater sequence contiguity and improved annotation.</title>
        <authorList>
            <person name="Wang L."/>
            <person name="Zhu T."/>
            <person name="Rodriguez J.C."/>
            <person name="Deal K.R."/>
            <person name="Dubcovsky J."/>
            <person name="McGuire P.E."/>
            <person name="Lux T."/>
            <person name="Spannagl M."/>
            <person name="Mayer K.F.X."/>
            <person name="Baldrich P."/>
            <person name="Meyers B.C."/>
            <person name="Huo N."/>
            <person name="Gu Y.Q."/>
            <person name="Zhou H."/>
            <person name="Devos K.M."/>
            <person name="Bennetzen J.L."/>
            <person name="Unver T."/>
            <person name="Budak H."/>
            <person name="Gulick P.J."/>
            <person name="Galiba G."/>
            <person name="Kalapos B."/>
            <person name="Nelson D.R."/>
            <person name="Li P."/>
            <person name="You F.M."/>
            <person name="Luo M.C."/>
            <person name="Dvorak J."/>
        </authorList>
    </citation>
    <scope>NUCLEOTIDE SEQUENCE [LARGE SCALE GENOMIC DNA]</scope>
    <source>
        <strain evidence="1">cv. AL8/78</strain>
    </source>
</reference>
<dbReference type="AlphaFoldDB" id="A0A453GF23"/>
<reference evidence="2" key="1">
    <citation type="journal article" date="2014" name="Science">
        <title>Ancient hybridizations among the ancestral genomes of bread wheat.</title>
        <authorList>
            <consortium name="International Wheat Genome Sequencing Consortium,"/>
            <person name="Marcussen T."/>
            <person name="Sandve S.R."/>
            <person name="Heier L."/>
            <person name="Spannagl M."/>
            <person name="Pfeifer M."/>
            <person name="Jakobsen K.S."/>
            <person name="Wulff B.B."/>
            <person name="Steuernagel B."/>
            <person name="Mayer K.F."/>
            <person name="Olsen O.A."/>
        </authorList>
    </citation>
    <scope>NUCLEOTIDE SEQUENCE [LARGE SCALE GENOMIC DNA]</scope>
    <source>
        <strain evidence="2">cv. AL8/78</strain>
    </source>
</reference>
<evidence type="ECO:0000313" key="2">
    <source>
        <dbReference type="Proteomes" id="UP000015105"/>
    </source>
</evidence>
<reference evidence="1" key="3">
    <citation type="journal article" date="2017" name="Nature">
        <title>Genome sequence of the progenitor of the wheat D genome Aegilops tauschii.</title>
        <authorList>
            <person name="Luo M.C."/>
            <person name="Gu Y.Q."/>
            <person name="Puiu D."/>
            <person name="Wang H."/>
            <person name="Twardziok S.O."/>
            <person name="Deal K.R."/>
            <person name="Huo N."/>
            <person name="Zhu T."/>
            <person name="Wang L."/>
            <person name="Wang Y."/>
            <person name="McGuire P.E."/>
            <person name="Liu S."/>
            <person name="Long H."/>
            <person name="Ramasamy R.K."/>
            <person name="Rodriguez J.C."/>
            <person name="Van S.L."/>
            <person name="Yuan L."/>
            <person name="Wang Z."/>
            <person name="Xia Z."/>
            <person name="Xiao L."/>
            <person name="Anderson O.D."/>
            <person name="Ouyang S."/>
            <person name="Liang Y."/>
            <person name="Zimin A.V."/>
            <person name="Pertea G."/>
            <person name="Qi P."/>
            <person name="Bennetzen J.L."/>
            <person name="Dai X."/>
            <person name="Dawson M.W."/>
            <person name="Muller H.G."/>
            <person name="Kugler K."/>
            <person name="Rivarola-Duarte L."/>
            <person name="Spannagl M."/>
            <person name="Mayer K.F.X."/>
            <person name="Lu F.H."/>
            <person name="Bevan M.W."/>
            <person name="Leroy P."/>
            <person name="Li P."/>
            <person name="You F.M."/>
            <person name="Sun Q."/>
            <person name="Liu Z."/>
            <person name="Lyons E."/>
            <person name="Wicker T."/>
            <person name="Salzberg S.L."/>
            <person name="Devos K.M."/>
            <person name="Dvorak J."/>
        </authorList>
    </citation>
    <scope>NUCLEOTIDE SEQUENCE [LARGE SCALE GENOMIC DNA]</scope>
    <source>
        <strain evidence="1">cv. AL8/78</strain>
    </source>
</reference>
<proteinExistence type="predicted"/>
<reference evidence="2" key="2">
    <citation type="journal article" date="2017" name="Nat. Plants">
        <title>The Aegilops tauschii genome reveals multiple impacts of transposons.</title>
        <authorList>
            <person name="Zhao G."/>
            <person name="Zou C."/>
            <person name="Li K."/>
            <person name="Wang K."/>
            <person name="Li T."/>
            <person name="Gao L."/>
            <person name="Zhang X."/>
            <person name="Wang H."/>
            <person name="Yang Z."/>
            <person name="Liu X."/>
            <person name="Jiang W."/>
            <person name="Mao L."/>
            <person name="Kong X."/>
            <person name="Jiao Y."/>
            <person name="Jia J."/>
        </authorList>
    </citation>
    <scope>NUCLEOTIDE SEQUENCE [LARGE SCALE GENOMIC DNA]</scope>
    <source>
        <strain evidence="2">cv. AL8/78</strain>
    </source>
</reference>